<feature type="non-terminal residue" evidence="1">
    <location>
        <position position="69"/>
    </location>
</feature>
<dbReference type="EMBL" id="LXQA011262861">
    <property type="protein sequence ID" value="MCI91105.1"/>
    <property type="molecule type" value="Genomic_DNA"/>
</dbReference>
<feature type="non-terminal residue" evidence="1">
    <location>
        <position position="1"/>
    </location>
</feature>
<dbReference type="AlphaFoldDB" id="A0A392VWP7"/>
<evidence type="ECO:0000313" key="2">
    <source>
        <dbReference type="Proteomes" id="UP000265520"/>
    </source>
</evidence>
<sequence length="69" mass="7360">TAETPCFDCEVSSPSPSIVTDHPPAYSPVASPTYTASHTAGIAPDLSRCVAEVSHGFKLRQDEERSNKL</sequence>
<comment type="caution">
    <text evidence="1">The sequence shown here is derived from an EMBL/GenBank/DDBJ whole genome shotgun (WGS) entry which is preliminary data.</text>
</comment>
<accession>A0A392VWP7</accession>
<organism evidence="1 2">
    <name type="scientific">Trifolium medium</name>
    <dbReference type="NCBI Taxonomy" id="97028"/>
    <lineage>
        <taxon>Eukaryota</taxon>
        <taxon>Viridiplantae</taxon>
        <taxon>Streptophyta</taxon>
        <taxon>Embryophyta</taxon>
        <taxon>Tracheophyta</taxon>
        <taxon>Spermatophyta</taxon>
        <taxon>Magnoliopsida</taxon>
        <taxon>eudicotyledons</taxon>
        <taxon>Gunneridae</taxon>
        <taxon>Pentapetalae</taxon>
        <taxon>rosids</taxon>
        <taxon>fabids</taxon>
        <taxon>Fabales</taxon>
        <taxon>Fabaceae</taxon>
        <taxon>Papilionoideae</taxon>
        <taxon>50 kb inversion clade</taxon>
        <taxon>NPAAA clade</taxon>
        <taxon>Hologalegina</taxon>
        <taxon>IRL clade</taxon>
        <taxon>Trifolieae</taxon>
        <taxon>Trifolium</taxon>
    </lineage>
</organism>
<protein>
    <submittedName>
        <fullName evidence="1">Uncharacterized protein</fullName>
    </submittedName>
</protein>
<keyword evidence="2" id="KW-1185">Reference proteome</keyword>
<reference evidence="1 2" key="1">
    <citation type="journal article" date="2018" name="Front. Plant Sci.">
        <title>Red Clover (Trifolium pratense) and Zigzag Clover (T. medium) - A Picture of Genomic Similarities and Differences.</title>
        <authorList>
            <person name="Dluhosova J."/>
            <person name="Istvanek J."/>
            <person name="Nedelnik J."/>
            <person name="Repkova J."/>
        </authorList>
    </citation>
    <scope>NUCLEOTIDE SEQUENCE [LARGE SCALE GENOMIC DNA]</scope>
    <source>
        <strain evidence="2">cv. 10/8</strain>
        <tissue evidence="1">Leaf</tissue>
    </source>
</reference>
<name>A0A392VWP7_9FABA</name>
<proteinExistence type="predicted"/>
<dbReference type="Proteomes" id="UP000265520">
    <property type="component" value="Unassembled WGS sequence"/>
</dbReference>
<evidence type="ECO:0000313" key="1">
    <source>
        <dbReference type="EMBL" id="MCI91105.1"/>
    </source>
</evidence>